<sequence>MSYNPKHLDKLWKLYLEPSGVKHPKGKLGKALECLYVNMGQPIHIDKIKEYVSQTETLTGTDPLQVRHLSTQNGWNVIKNGRFEHCLVNVFETHPSFIRDRRGDQVTAEIWANLKKEYDNMCVNCGSKETEPMRWDKSIVTKLQKGHMDPEKDLTEDNCIPQCSFCNQRYKDKAVFDKRGQVIRLR</sequence>
<dbReference type="EMBL" id="MN740217">
    <property type="protein sequence ID" value="QHT94253.1"/>
    <property type="molecule type" value="Genomic_DNA"/>
</dbReference>
<dbReference type="AlphaFoldDB" id="A0A6C0IRW0"/>
<reference evidence="1" key="1">
    <citation type="journal article" date="2020" name="Nature">
        <title>Giant virus diversity and host interactions through global metagenomics.</title>
        <authorList>
            <person name="Schulz F."/>
            <person name="Roux S."/>
            <person name="Paez-Espino D."/>
            <person name="Jungbluth S."/>
            <person name="Walsh D.A."/>
            <person name="Denef V.J."/>
            <person name="McMahon K.D."/>
            <person name="Konstantinidis K.T."/>
            <person name="Eloe-Fadrosh E.A."/>
            <person name="Kyrpides N.C."/>
            <person name="Woyke T."/>
        </authorList>
    </citation>
    <scope>NUCLEOTIDE SEQUENCE</scope>
    <source>
        <strain evidence="1">GVMAG-M-3300024258-28</strain>
    </source>
</reference>
<name>A0A6C0IRW0_9ZZZZ</name>
<proteinExistence type="predicted"/>
<protein>
    <submittedName>
        <fullName evidence="1">Uncharacterized protein</fullName>
    </submittedName>
</protein>
<organism evidence="1">
    <name type="scientific">viral metagenome</name>
    <dbReference type="NCBI Taxonomy" id="1070528"/>
    <lineage>
        <taxon>unclassified sequences</taxon>
        <taxon>metagenomes</taxon>
        <taxon>organismal metagenomes</taxon>
    </lineage>
</organism>
<accession>A0A6C0IRW0</accession>
<evidence type="ECO:0000313" key="1">
    <source>
        <dbReference type="EMBL" id="QHT94253.1"/>
    </source>
</evidence>